<dbReference type="Proteomes" id="UP001529369">
    <property type="component" value="Unassembled WGS sequence"/>
</dbReference>
<gene>
    <name evidence="1" type="ORF">QWZ14_08255</name>
</gene>
<evidence type="ECO:0000313" key="1">
    <source>
        <dbReference type="EMBL" id="MDN3564358.1"/>
    </source>
</evidence>
<evidence type="ECO:0008006" key="3">
    <source>
        <dbReference type="Google" id="ProtNLM"/>
    </source>
</evidence>
<organism evidence="1 2">
    <name type="scientific">Paeniroseomonas aquatica</name>
    <dbReference type="NCBI Taxonomy" id="373043"/>
    <lineage>
        <taxon>Bacteria</taxon>
        <taxon>Pseudomonadati</taxon>
        <taxon>Pseudomonadota</taxon>
        <taxon>Alphaproteobacteria</taxon>
        <taxon>Acetobacterales</taxon>
        <taxon>Acetobacteraceae</taxon>
        <taxon>Paeniroseomonas</taxon>
    </lineage>
</organism>
<dbReference type="RefSeq" id="WP_290316152.1">
    <property type="nucleotide sequence ID" value="NZ_JAUFPN010000080.1"/>
</dbReference>
<comment type="caution">
    <text evidence="1">The sequence shown here is derived from an EMBL/GenBank/DDBJ whole genome shotgun (WGS) entry which is preliminary data.</text>
</comment>
<proteinExistence type="predicted"/>
<sequence>MQRRGLFGLVGLVLADRQAEAQSQRHRVDFEGAPLGAPPPGFSIALTGGGPPPRWVVLEDASAPAGPKVLAETSRDRTDNRFPLAMLNGVSARDAALSVRFRAIDGQVDQAAGLVLRYRDDRNYYVARANALENNVRLYRVVDGRRIQFAGIDVPVPRDRWQTLGLRAEGERFEVWLDGRALFSSTDWTFTNAGQVGVWTKADSLTHFDSFEVEALR</sequence>
<dbReference type="Gene3D" id="2.60.120.560">
    <property type="entry name" value="Exo-inulinase, domain 1"/>
    <property type="match status" value="1"/>
</dbReference>
<evidence type="ECO:0000313" key="2">
    <source>
        <dbReference type="Proteomes" id="UP001529369"/>
    </source>
</evidence>
<keyword evidence="2" id="KW-1185">Reference proteome</keyword>
<protein>
    <recommendedName>
        <fullName evidence="3">3-keto-disaccharide hydrolase domain-containing protein</fullName>
    </recommendedName>
</protein>
<dbReference type="EMBL" id="JAUFPN010000080">
    <property type="protein sequence ID" value="MDN3564358.1"/>
    <property type="molecule type" value="Genomic_DNA"/>
</dbReference>
<name>A0ABT8A486_9PROT</name>
<accession>A0ABT8A486</accession>
<reference evidence="2" key="1">
    <citation type="journal article" date="2019" name="Int. J. Syst. Evol. Microbiol.">
        <title>The Global Catalogue of Microorganisms (GCM) 10K type strain sequencing project: providing services to taxonomists for standard genome sequencing and annotation.</title>
        <authorList>
            <consortium name="The Broad Institute Genomics Platform"/>
            <consortium name="The Broad Institute Genome Sequencing Center for Infectious Disease"/>
            <person name="Wu L."/>
            <person name="Ma J."/>
        </authorList>
    </citation>
    <scope>NUCLEOTIDE SEQUENCE [LARGE SCALE GENOMIC DNA]</scope>
    <source>
        <strain evidence="2">CECT 7131</strain>
    </source>
</reference>